<protein>
    <submittedName>
        <fullName evidence="2">Uncharacterized protein</fullName>
    </submittedName>
</protein>
<gene>
    <name evidence="2" type="ORF">GCM10025866_15550</name>
</gene>
<name>A0ABM8GBP1_9MICO</name>
<feature type="compositionally biased region" description="Basic residues" evidence="1">
    <location>
        <begin position="55"/>
        <end position="70"/>
    </location>
</feature>
<dbReference type="EMBL" id="AP027731">
    <property type="protein sequence ID" value="BDZ45646.1"/>
    <property type="molecule type" value="Genomic_DNA"/>
</dbReference>
<proteinExistence type="predicted"/>
<accession>A0ABM8GBP1</accession>
<evidence type="ECO:0000256" key="1">
    <source>
        <dbReference type="SAM" id="MobiDB-lite"/>
    </source>
</evidence>
<dbReference type="Proteomes" id="UP001321498">
    <property type="component" value="Chromosome"/>
</dbReference>
<evidence type="ECO:0000313" key="2">
    <source>
        <dbReference type="EMBL" id="BDZ45646.1"/>
    </source>
</evidence>
<sequence>MGDPSARRIGERATRAAMSEEVMAPVFAESYEPPMDILCGPGERQAKLRETRSRSGAKCRAERHRRRNVHSGRMFTGRNTPVTPWKHWRS</sequence>
<keyword evidence="3" id="KW-1185">Reference proteome</keyword>
<evidence type="ECO:0000313" key="3">
    <source>
        <dbReference type="Proteomes" id="UP001321498"/>
    </source>
</evidence>
<organism evidence="2 3">
    <name type="scientific">Naasia aerilata</name>
    <dbReference type="NCBI Taxonomy" id="1162966"/>
    <lineage>
        <taxon>Bacteria</taxon>
        <taxon>Bacillati</taxon>
        <taxon>Actinomycetota</taxon>
        <taxon>Actinomycetes</taxon>
        <taxon>Micrococcales</taxon>
        <taxon>Microbacteriaceae</taxon>
        <taxon>Naasia</taxon>
    </lineage>
</organism>
<reference evidence="3" key="1">
    <citation type="journal article" date="2019" name="Int. J. Syst. Evol. Microbiol.">
        <title>The Global Catalogue of Microorganisms (GCM) 10K type strain sequencing project: providing services to taxonomists for standard genome sequencing and annotation.</title>
        <authorList>
            <consortium name="The Broad Institute Genomics Platform"/>
            <consortium name="The Broad Institute Genome Sequencing Center for Infectious Disease"/>
            <person name="Wu L."/>
            <person name="Ma J."/>
        </authorList>
    </citation>
    <scope>NUCLEOTIDE SEQUENCE [LARGE SCALE GENOMIC DNA]</scope>
    <source>
        <strain evidence="3">NBRC 108725</strain>
    </source>
</reference>
<feature type="region of interest" description="Disordered" evidence="1">
    <location>
        <begin position="46"/>
        <end position="90"/>
    </location>
</feature>